<protein>
    <submittedName>
        <fullName evidence="2">Secreted protein</fullName>
    </submittedName>
</protein>
<evidence type="ECO:0000313" key="1">
    <source>
        <dbReference type="Proteomes" id="UP000095287"/>
    </source>
</evidence>
<organism evidence="1 2">
    <name type="scientific">Steinernema glaseri</name>
    <dbReference type="NCBI Taxonomy" id="37863"/>
    <lineage>
        <taxon>Eukaryota</taxon>
        <taxon>Metazoa</taxon>
        <taxon>Ecdysozoa</taxon>
        <taxon>Nematoda</taxon>
        <taxon>Chromadorea</taxon>
        <taxon>Rhabditida</taxon>
        <taxon>Tylenchina</taxon>
        <taxon>Panagrolaimomorpha</taxon>
        <taxon>Strongyloidoidea</taxon>
        <taxon>Steinernematidae</taxon>
        <taxon>Steinernema</taxon>
    </lineage>
</organism>
<name>A0A1I7YTS5_9BILA</name>
<accession>A0A1I7YTS5</accession>
<dbReference type="Proteomes" id="UP000095287">
    <property type="component" value="Unplaced"/>
</dbReference>
<evidence type="ECO:0000313" key="2">
    <source>
        <dbReference type="WBParaSite" id="L893_g19663.t1"/>
    </source>
</evidence>
<sequence length="213" mass="23924">MEQVLRVALALATVSHDPPLPDAGSCDVSLLRNCYDARLKHFNLTDDPLPPYFYYAHQKSAYIIDNGLSGQKQVCQWQHDLEKCLGASVNSCITFAAWNEAYNVSRIESLLYVNDFHAFQYECGDGYDDLIKNFYCLLFVQVYRQDQLQDCAQKATTCIKQGFNCSCVYDNISCTGSVFSQECGQAASKFVCNLSEAILRPDLPECAASWPQC</sequence>
<dbReference type="AlphaFoldDB" id="A0A1I7YTS5"/>
<keyword evidence="1" id="KW-1185">Reference proteome</keyword>
<dbReference type="WBParaSite" id="L893_g19663.t1">
    <property type="protein sequence ID" value="L893_g19663.t1"/>
    <property type="gene ID" value="L893_g19663"/>
</dbReference>
<dbReference type="PANTHER" id="PTHR35014">
    <property type="entry name" value="INFECTION RESPONSE PROTEIN-RELATED"/>
    <property type="match status" value="1"/>
</dbReference>
<dbReference type="PANTHER" id="PTHR35014:SF1">
    <property type="entry name" value="INFECTION RESPONSE PROTEIN"/>
    <property type="match status" value="1"/>
</dbReference>
<reference evidence="2" key="1">
    <citation type="submission" date="2016-11" db="UniProtKB">
        <authorList>
            <consortium name="WormBaseParasite"/>
        </authorList>
    </citation>
    <scope>IDENTIFICATION</scope>
</reference>
<proteinExistence type="predicted"/>